<name>A0A7U4GJD1_YEREN</name>
<geneLocation type="plasmid" evidence="3">
    <name>Plasmid2_50k</name>
</geneLocation>
<evidence type="ECO:0000256" key="1">
    <source>
        <dbReference type="ARBA" id="ARBA00022705"/>
    </source>
</evidence>
<organism evidence="2 3">
    <name type="scientific">Yersinia enterocolitica LC20</name>
    <dbReference type="NCBI Taxonomy" id="1443113"/>
    <lineage>
        <taxon>Bacteria</taxon>
        <taxon>Pseudomonadati</taxon>
        <taxon>Pseudomonadota</taxon>
        <taxon>Gammaproteobacteria</taxon>
        <taxon>Enterobacterales</taxon>
        <taxon>Yersiniaceae</taxon>
        <taxon>Yersinia</taxon>
    </lineage>
</organism>
<dbReference type="GO" id="GO:0006276">
    <property type="term" value="P:plasmid maintenance"/>
    <property type="evidence" value="ECO:0007669"/>
    <property type="project" value="InterPro"/>
</dbReference>
<dbReference type="Proteomes" id="UP000230961">
    <property type="component" value="Plasmid p2_50K"/>
</dbReference>
<evidence type="ECO:0000313" key="2">
    <source>
        <dbReference type="EMBL" id="AHM76709.1"/>
    </source>
</evidence>
<gene>
    <name evidence="2" type="ORF">LC20_06219</name>
</gene>
<dbReference type="EMBL" id="CP007450">
    <property type="protein sequence ID" value="AHM76709.1"/>
    <property type="molecule type" value="Genomic_DNA"/>
</dbReference>
<proteinExistence type="predicted"/>
<dbReference type="AlphaFoldDB" id="A0A7U4GJD1"/>
<dbReference type="InterPro" id="IPR003446">
    <property type="entry name" value="Plasmid_replication_init_RepA"/>
</dbReference>
<reference evidence="2 3" key="1">
    <citation type="submission" date="2017-11" db="EMBL/GenBank/DDBJ databases">
        <title>The complete genome sequence and comparative genome analysis of Yersinia enterocolitica strain LC20.</title>
        <authorList>
            <person name="Shi G."/>
            <person name="Su M."/>
            <person name="Liang J."/>
            <person name="Gu W."/>
            <person name="Xiao Y."/>
            <person name="Zhang Z."/>
            <person name="Qiu H."/>
            <person name="Duan R."/>
            <person name="Zhang Z."/>
            <person name="Li Y."/>
            <person name="Zhang X."/>
            <person name="Ling Y."/>
            <person name="Song L."/>
            <person name="Chen M."/>
            <person name="Zhao Y."/>
            <person name="Wu J."/>
            <person name="Jing H."/>
            <person name="Xiao J."/>
            <person name="Wang X."/>
        </authorList>
    </citation>
    <scope>NUCLEOTIDE SEQUENCE [LARGE SCALE GENOMIC DNA]</scope>
    <source>
        <strain evidence="2 3">LC20</strain>
        <plasmid evidence="3">Plasmid2_50k</plasmid>
    </source>
</reference>
<dbReference type="NCBIfam" id="NF040977">
    <property type="entry name" value="RepA_IncFII_LM"/>
    <property type="match status" value="1"/>
</dbReference>
<accession>A0A7U4GJD1</accession>
<dbReference type="GO" id="GO:0006260">
    <property type="term" value="P:DNA replication"/>
    <property type="evidence" value="ECO:0007669"/>
    <property type="project" value="UniProtKB-KW"/>
</dbReference>
<keyword evidence="1" id="KW-0235">DNA replication</keyword>
<evidence type="ECO:0000313" key="3">
    <source>
        <dbReference type="Proteomes" id="UP000230961"/>
    </source>
</evidence>
<dbReference type="KEGG" id="yel:LC20_06219"/>
<keyword evidence="2" id="KW-0614">Plasmid</keyword>
<protein>
    <submittedName>
        <fullName evidence="2">Replication initiation protein</fullName>
    </submittedName>
</protein>
<sequence>MDKQKFSNFSKDHSWEDIDFEALERASIEYFQEQTSFDTSNTEKKRTLRKRGEHSTECKCPNPFFSRPEHYKPLAGELGHAYRRLTQKDKKTGKVSLRIRISRHPYFVWARKAVGRQRDFRPVREQLLDALFVLLVSCADRATHIVTMNESRLAAELSPKDDNGKVIPETAVTVTRICRLLQELNKFGLIALPEGVQWDAYNKQFFPKHVILTEQAWKLIGVNLDKLYAEQEERLQAEIDGVLQPGEDISVKTARKRWYDRMRHATLVRRRGEAIKQKRANRLGKLELNDRVYEMSNFLQRTLPYDELYHMTPERFEKLVWQRLHQLDIGMTHEPPEPYH</sequence>